<feature type="region of interest" description="Disordered" evidence="2">
    <location>
        <begin position="413"/>
        <end position="446"/>
    </location>
</feature>
<dbReference type="EMBL" id="CP002819">
    <property type="protein sequence ID" value="AEG68161.1"/>
    <property type="molecule type" value="Genomic_DNA"/>
</dbReference>
<dbReference type="HOGENOM" id="CLU_613753_0_0_4"/>
<accession>F6FYS8</accession>
<reference evidence="4 5" key="1">
    <citation type="journal article" date="2011" name="J. Bacteriol.">
        <title>Complete genome sequence of the plant pathogen Ralstonia solanacearum strain Po82.</title>
        <authorList>
            <person name="Xu J."/>
            <person name="Zheng H.J."/>
            <person name="Liu L."/>
            <person name="Pan Z.C."/>
            <person name="Prior P."/>
            <person name="Tang B."/>
            <person name="Xu J.S."/>
            <person name="Zhang H."/>
            <person name="Tian Q."/>
            <person name="Zhang L.Q."/>
            <person name="Feng J."/>
        </authorList>
    </citation>
    <scope>NUCLEOTIDE SEQUENCE [LARGE SCALE GENOMIC DNA]</scope>
    <source>
        <strain evidence="4 5">Po82</strain>
    </source>
</reference>
<dbReference type="PATRIC" id="fig|1031711.3.peg.841"/>
<keyword evidence="4" id="KW-0346">Stress response</keyword>
<evidence type="ECO:0000313" key="5">
    <source>
        <dbReference type="Proteomes" id="UP000007953"/>
    </source>
</evidence>
<feature type="compositionally biased region" description="Low complexity" evidence="2">
    <location>
        <begin position="108"/>
        <end position="128"/>
    </location>
</feature>
<name>F6FYS8_RALS8</name>
<dbReference type="InterPro" id="IPR002942">
    <property type="entry name" value="S4_RNA-bd"/>
</dbReference>
<dbReference type="Proteomes" id="UP000007953">
    <property type="component" value="Chromosome"/>
</dbReference>
<feature type="compositionally biased region" description="Basic residues" evidence="2">
    <location>
        <begin position="95"/>
        <end position="107"/>
    </location>
</feature>
<evidence type="ECO:0000259" key="3">
    <source>
        <dbReference type="SMART" id="SM00363"/>
    </source>
</evidence>
<feature type="compositionally biased region" description="Basic and acidic residues" evidence="2">
    <location>
        <begin position="413"/>
        <end position="423"/>
    </location>
</feature>
<dbReference type="InterPro" id="IPR036986">
    <property type="entry name" value="S4_RNA-bd_sf"/>
</dbReference>
<dbReference type="SUPFAM" id="SSF55174">
    <property type="entry name" value="Alpha-L RNA-binding motif"/>
    <property type="match status" value="1"/>
</dbReference>
<feature type="region of interest" description="Disordered" evidence="2">
    <location>
        <begin position="178"/>
        <end position="202"/>
    </location>
</feature>
<keyword evidence="1" id="KW-0694">RNA-binding</keyword>
<dbReference type="PROSITE" id="PS50889">
    <property type="entry name" value="S4"/>
    <property type="match status" value="1"/>
</dbReference>
<dbReference type="eggNOG" id="COG1188">
    <property type="taxonomic scope" value="Bacteria"/>
</dbReference>
<gene>
    <name evidence="4" type="primary">hslR</name>
    <name evidence="4" type="ordered locus">RSPO_c00859</name>
</gene>
<feature type="compositionally biased region" description="Low complexity" evidence="2">
    <location>
        <begin position="73"/>
        <end position="87"/>
    </location>
</feature>
<organism evidence="4 5">
    <name type="scientific">Ralstonia solanacearum (strain Po82)</name>
    <dbReference type="NCBI Taxonomy" id="1031711"/>
    <lineage>
        <taxon>Bacteria</taxon>
        <taxon>Pseudomonadati</taxon>
        <taxon>Pseudomonadota</taxon>
        <taxon>Betaproteobacteria</taxon>
        <taxon>Burkholderiales</taxon>
        <taxon>Burkholderiaceae</taxon>
        <taxon>Ralstonia</taxon>
        <taxon>Ralstonia solanacearum species complex</taxon>
    </lineage>
</organism>
<evidence type="ECO:0000256" key="2">
    <source>
        <dbReference type="SAM" id="MobiDB-lite"/>
    </source>
</evidence>
<sequence length="446" mass="47505">MVHPQRADPAAALARLGAQVRDRLAARGQHDGLTAAGLQRAPGARPAADAQCAGARRGGGLRDALRQPVDPLGDAGAAQAGRGAHPGTADVSAVFRHHHRHRVRRGLPRAGPDAQPAGAAAGQAFPRPSGLPPRVVPAGGRVLGTARRAGFRARRQTAAVVPRCAAPHARTRRPVPLRVPEDRPAAGRSARPAAGPVPGDVPVALRPRRVAAAVYRAHARGARPCRHRPRRRVLSGLSGRLLGDAGGDRHGGAVHLPRCRRQGFPLHPVPERQRVLDCRPGRHRAGAPAGLAARAAASACAGSQPHAGAEQGGGGMKVSTDADGRVRIDKWLWAARFFKTRSQATDAVERGRVQLNDQPVRPAKDVKIGDRVRVVAHEQQWEVDVLALAEVRGPASVAQTLYAETQASRLKRAEEGERRRLYREPATQIAGRPTKRDRRRIDKLGD</sequence>
<feature type="domain" description="RNA-binding S4" evidence="3">
    <location>
        <begin position="326"/>
        <end position="392"/>
    </location>
</feature>
<feature type="compositionally biased region" description="Low complexity" evidence="2">
    <location>
        <begin position="186"/>
        <end position="202"/>
    </location>
</feature>
<dbReference type="AlphaFoldDB" id="F6FYS8"/>
<dbReference type="Gene3D" id="3.10.290.10">
    <property type="entry name" value="RNA-binding S4 domain"/>
    <property type="match status" value="1"/>
</dbReference>
<dbReference type="Pfam" id="PF01479">
    <property type="entry name" value="S4"/>
    <property type="match status" value="1"/>
</dbReference>
<evidence type="ECO:0000256" key="1">
    <source>
        <dbReference type="PROSITE-ProRule" id="PRU00182"/>
    </source>
</evidence>
<dbReference type="CDD" id="cd00165">
    <property type="entry name" value="S4"/>
    <property type="match status" value="1"/>
</dbReference>
<proteinExistence type="predicted"/>
<dbReference type="SMART" id="SM00363">
    <property type="entry name" value="S4"/>
    <property type="match status" value="1"/>
</dbReference>
<feature type="compositionally biased region" description="Low complexity" evidence="2">
    <location>
        <begin position="39"/>
        <end position="55"/>
    </location>
</feature>
<evidence type="ECO:0000313" key="4">
    <source>
        <dbReference type="EMBL" id="AEG68161.1"/>
    </source>
</evidence>
<dbReference type="GO" id="GO:0003723">
    <property type="term" value="F:RNA binding"/>
    <property type="evidence" value="ECO:0007669"/>
    <property type="project" value="UniProtKB-KW"/>
</dbReference>
<dbReference type="KEGG" id="rsn:RSPO_c00859"/>
<feature type="region of interest" description="Disordered" evidence="2">
    <location>
        <begin position="34"/>
        <end position="139"/>
    </location>
</feature>
<protein>
    <submittedName>
        <fullName evidence="4">Heat shock protein 15</fullName>
    </submittedName>
</protein>